<evidence type="ECO:0000256" key="2">
    <source>
        <dbReference type="ARBA" id="ARBA00022574"/>
    </source>
</evidence>
<dbReference type="InterPro" id="IPR056157">
    <property type="entry name" value="TPR_IFT80_172_dom"/>
</dbReference>
<accession>A0A7J6MPK0</accession>
<protein>
    <submittedName>
        <fullName evidence="8">Uncharacterized protein</fullName>
    </submittedName>
</protein>
<dbReference type="SUPFAM" id="SSF69322">
    <property type="entry name" value="Tricorn protease domain 2"/>
    <property type="match status" value="1"/>
</dbReference>
<feature type="domain" description="IF140/IFT172/WDR19 TPR" evidence="7">
    <location>
        <begin position="742"/>
        <end position="1035"/>
    </location>
</feature>
<evidence type="ECO:0000256" key="3">
    <source>
        <dbReference type="ARBA" id="ARBA00022737"/>
    </source>
</evidence>
<dbReference type="InterPro" id="IPR056168">
    <property type="entry name" value="TPR_IF140/IFT172/WDR19"/>
</dbReference>
<dbReference type="Proteomes" id="UP000572268">
    <property type="component" value="Unassembled WGS sequence"/>
</dbReference>
<evidence type="ECO:0000259" key="6">
    <source>
        <dbReference type="Pfam" id="PF23387"/>
    </source>
</evidence>
<reference evidence="8 9" key="1">
    <citation type="submission" date="2020-04" db="EMBL/GenBank/DDBJ databases">
        <title>Perkinsus olseni comparative genomics.</title>
        <authorList>
            <person name="Bogema D.R."/>
        </authorList>
    </citation>
    <scope>NUCLEOTIDE SEQUENCE [LARGE SCALE GENOMIC DNA]</scope>
    <source>
        <strain evidence="8">ATCC PRA-31</strain>
    </source>
</reference>
<sequence length="1521" mass="171687">MDVRPELSITPAIRRWEECNAVTTGHRYGSHRSLWVSVIGPVPELHSLTCLAWRPDGAKLYVGNVAGELDQFDICWKRILYRGEWELLYTSPSQVTVKRISVADNSAQSSTAIVFKSTAGDEITKVDIHNDQFIVAFTRDTLLLGNMDSNKLSEVPWSNHTRTKFFFDNPDAVMAFKSGELLLIEYGEDDVMGCARTEYVSPHLISYRSVPAHLTSSSHSWHTHNLRTLGETASDSGLSGKDHHDKMMVMAFLFDANTIRVNDVRQAKSLATIEHDCKVDWLSLNPGTAHRLLFRDKRHRLYLYDLQQQQKTALLPYCNYVNWVPDSDVVVAQSRDELCVWYSIATLDRITKHIIKGDIEDIIRANGRTVVLVDESPSNQVEYELDEALINFSASLERGHFAMAVDVLEYLPLGPETTGMWRQLGSVALDAMCLPVAERCYAALETLFYRELRKVQRLARSCGEDAEDESGLNHPTVMARIAVLKKQFSIAEEICIESGHLEDAIRMYQEIHKYDEAIQLAERHGYPDVMRLKTEYLQWLLETHQEDSAGELHEREGNFEKAIALYLKSGMAARAAAVVAKHPLNYPQELLQKIASSLKAVGCESKAGELYEKMGMLQPAMDSYRRGHAYNQAIELARRHRQFAAVPMLHAEWGDHLVSNRYYESAIDHFSQANKPQKAIHAAVQGRQWARAEHLLAELEATGQDSSIDPDLRQLQEKLGDHFSSLKQHQKAERCFLSAGAIQKCVQMYVNAQEHDQASRIAKTHMSQRDRIELYTGMAENLECEGKTAQAEELYIVAAEYDMAIEMYRKMEDYLSMMRLIRKYRPEMLDDTYRTVAEQFESKGNFSKAEQYFCEGPGDMWESAVSMYRRRDRWEDAKRVAKARGGKDAFEKVVVDHALASCRDLISAARMIASSGLVDAAIDHVINLEDYSVAMLIAEEFGAERRIPDIHLKQAMHLEDTGRFAEAEAEFLLAGKPREAIDMYTHQKDWAAALRVAEISGDEDSKIPVLEASARDFVDQGRFGEAEKVLIEAGKPRVIVEVYLANGMHQEAVRVCRTHCPTLLQEVMKYSGPTDLVGPSQQPPSQATLPARASVDDLLRDAKLLEEAGEYSKAIDLYLEASGFDISPDRLENILVDSAVRVATHFLPQRYTEVARRAASTLETLKRYGIAAELYESTDKVRAAVECLMKAEEWDRAIELTRQKLPSMTASVEEQHRGVLVKSGKVDQLAGRGDVVHALDAYARSGEWTKCLTLAETSAPQHMQHYVLQYVKLLLPEGKFEEACSTLLRYGPYEDPESLDIYRVMVSRLLSTSPPAISEKVYETTLLHSRDLLLKVLGDCGMSIPSPSGIVEAVKDDRKDLIEYLLATHLLLMGIACRNYGVDEGVICKAAVSLCRYCNVVPVDRVFYNAGLECKKCGDVSMAFFFLNRYLDLVDAIRDPDNATIDNSDFMETDIPSPYDINLPNAVYGDDHLVEEARDWVLGWSVDNRVQQQMSTRQCDQCENDIYAAALACPKCCFKYP</sequence>
<evidence type="ECO:0000313" key="8">
    <source>
        <dbReference type="EMBL" id="KAF4673505.1"/>
    </source>
</evidence>
<evidence type="ECO:0000256" key="1">
    <source>
        <dbReference type="ARBA" id="ARBA00004138"/>
    </source>
</evidence>
<evidence type="ECO:0000256" key="5">
    <source>
        <dbReference type="ARBA" id="ARBA00023273"/>
    </source>
</evidence>
<comment type="caution">
    <text evidence="8">The sequence shown here is derived from an EMBL/GenBank/DDBJ whole genome shotgun (WGS) entry which is preliminary data.</text>
</comment>
<dbReference type="GO" id="GO:0042073">
    <property type="term" value="P:intraciliary transport"/>
    <property type="evidence" value="ECO:0007669"/>
    <property type="project" value="TreeGrafter"/>
</dbReference>
<evidence type="ECO:0000259" key="7">
    <source>
        <dbReference type="Pfam" id="PF24762"/>
    </source>
</evidence>
<keyword evidence="3" id="KW-0677">Repeat</keyword>
<dbReference type="Gene3D" id="1.25.40.470">
    <property type="match status" value="3"/>
</dbReference>
<feature type="domain" description="IFT80/172/WDR35 TPR" evidence="6">
    <location>
        <begin position="420"/>
        <end position="540"/>
    </location>
</feature>
<dbReference type="GO" id="GO:0036064">
    <property type="term" value="C:ciliary basal body"/>
    <property type="evidence" value="ECO:0007669"/>
    <property type="project" value="TreeGrafter"/>
</dbReference>
<organism evidence="8 9">
    <name type="scientific">Perkinsus olseni</name>
    <name type="common">Perkinsus atlanticus</name>
    <dbReference type="NCBI Taxonomy" id="32597"/>
    <lineage>
        <taxon>Eukaryota</taxon>
        <taxon>Sar</taxon>
        <taxon>Alveolata</taxon>
        <taxon>Perkinsozoa</taxon>
        <taxon>Perkinsea</taxon>
        <taxon>Perkinsida</taxon>
        <taxon>Perkinsidae</taxon>
        <taxon>Perkinsus</taxon>
    </lineage>
</organism>
<comment type="subcellular location">
    <subcellularLocation>
        <location evidence="1">Cell projection</location>
        <location evidence="1">Cilium</location>
    </subcellularLocation>
</comment>
<gene>
    <name evidence="8" type="ORF">FOL46_006995</name>
</gene>
<evidence type="ECO:0000256" key="4">
    <source>
        <dbReference type="ARBA" id="ARBA00023069"/>
    </source>
</evidence>
<dbReference type="Pfam" id="PF24762">
    <property type="entry name" value="TPR_IF140-IFT172"/>
    <property type="match status" value="1"/>
</dbReference>
<keyword evidence="5" id="KW-0966">Cell projection</keyword>
<name>A0A7J6MPK0_PEROL</name>
<dbReference type="GO" id="GO:0005930">
    <property type="term" value="C:axoneme"/>
    <property type="evidence" value="ECO:0007669"/>
    <property type="project" value="TreeGrafter"/>
</dbReference>
<keyword evidence="2" id="KW-0853">WD repeat</keyword>
<dbReference type="Pfam" id="PF23387">
    <property type="entry name" value="TPR_IFT80_172"/>
    <property type="match status" value="1"/>
</dbReference>
<dbReference type="InterPro" id="IPR011990">
    <property type="entry name" value="TPR-like_helical_dom_sf"/>
</dbReference>
<dbReference type="PANTHER" id="PTHR15722:SF2">
    <property type="entry name" value="INTRAFLAGELLAR TRANSPORT PROTEIN 172 HOMOLOG"/>
    <property type="match status" value="1"/>
</dbReference>
<dbReference type="PANTHER" id="PTHR15722">
    <property type="entry name" value="IFT140/172-RELATED"/>
    <property type="match status" value="1"/>
</dbReference>
<evidence type="ECO:0000313" key="9">
    <source>
        <dbReference type="Proteomes" id="UP000572268"/>
    </source>
</evidence>
<keyword evidence="4" id="KW-0969">Cilium</keyword>
<proteinExistence type="predicted"/>
<dbReference type="EMBL" id="JABANN010000048">
    <property type="protein sequence ID" value="KAF4673505.1"/>
    <property type="molecule type" value="Genomic_DNA"/>
</dbReference>
<dbReference type="GO" id="GO:0030992">
    <property type="term" value="C:intraciliary transport particle B"/>
    <property type="evidence" value="ECO:0007669"/>
    <property type="project" value="TreeGrafter"/>
</dbReference>
<dbReference type="SUPFAM" id="SSF48452">
    <property type="entry name" value="TPR-like"/>
    <property type="match status" value="2"/>
</dbReference>
<dbReference type="Gene3D" id="1.25.40.10">
    <property type="entry name" value="Tetratricopeptide repeat domain"/>
    <property type="match status" value="1"/>
</dbReference>